<dbReference type="Gene3D" id="3.30.830.10">
    <property type="entry name" value="Metalloenzyme, LuxS/M16 peptidase-like"/>
    <property type="match status" value="3"/>
</dbReference>
<gene>
    <name evidence="2" type="ORF">Verru16b_02295</name>
</gene>
<protein>
    <submittedName>
        <fullName evidence="2">Peptidase M16 inactive domain protein</fullName>
    </submittedName>
</protein>
<evidence type="ECO:0000259" key="1">
    <source>
        <dbReference type="Pfam" id="PF05193"/>
    </source>
</evidence>
<name>A0A1D8AWF7_9BACT</name>
<dbReference type="Pfam" id="PF05193">
    <property type="entry name" value="Peptidase_M16_C"/>
    <property type="match status" value="1"/>
</dbReference>
<keyword evidence="3" id="KW-1185">Reference proteome</keyword>
<dbReference type="AlphaFoldDB" id="A0A1D8AWF7"/>
<dbReference type="STRING" id="1838286.Verru16b_02295"/>
<reference evidence="2 3" key="1">
    <citation type="submission" date="2016-06" db="EMBL/GenBank/DDBJ databases">
        <title>Three novel species with peptidoglycan cell walls form the new genus Lacunisphaera gen. nov. in the family Opitutaceae of the verrucomicrobial subdivision 4.</title>
        <authorList>
            <person name="Rast P."/>
            <person name="Gloeckner I."/>
            <person name="Jogler M."/>
            <person name="Boedeker C."/>
            <person name="Jeske O."/>
            <person name="Wiegand S."/>
            <person name="Reinhardt R."/>
            <person name="Schumann P."/>
            <person name="Rohde M."/>
            <person name="Spring S."/>
            <person name="Gloeckner F.O."/>
            <person name="Jogler C."/>
        </authorList>
    </citation>
    <scope>NUCLEOTIDE SEQUENCE [LARGE SCALE GENOMIC DNA]</scope>
    <source>
        <strain evidence="2 3">IG16b</strain>
    </source>
</reference>
<dbReference type="KEGG" id="obg:Verru16b_02295"/>
<evidence type="ECO:0000313" key="2">
    <source>
        <dbReference type="EMBL" id="AOS45217.1"/>
    </source>
</evidence>
<organism evidence="2 3">
    <name type="scientific">Lacunisphaera limnophila</name>
    <dbReference type="NCBI Taxonomy" id="1838286"/>
    <lineage>
        <taxon>Bacteria</taxon>
        <taxon>Pseudomonadati</taxon>
        <taxon>Verrucomicrobiota</taxon>
        <taxon>Opitutia</taxon>
        <taxon>Opitutales</taxon>
        <taxon>Opitutaceae</taxon>
        <taxon>Lacunisphaera</taxon>
    </lineage>
</organism>
<proteinExistence type="predicted"/>
<dbReference type="Proteomes" id="UP000095228">
    <property type="component" value="Chromosome"/>
</dbReference>
<accession>A0A1D8AWF7</accession>
<dbReference type="InterPro" id="IPR007863">
    <property type="entry name" value="Peptidase_M16_C"/>
</dbReference>
<evidence type="ECO:0000313" key="3">
    <source>
        <dbReference type="Proteomes" id="UP000095228"/>
    </source>
</evidence>
<dbReference type="GO" id="GO:0046872">
    <property type="term" value="F:metal ion binding"/>
    <property type="evidence" value="ECO:0007669"/>
    <property type="project" value="InterPro"/>
</dbReference>
<dbReference type="InterPro" id="IPR011249">
    <property type="entry name" value="Metalloenz_LuxS/M16"/>
</dbReference>
<feature type="domain" description="Peptidase M16 C-terminal" evidence="1">
    <location>
        <begin position="410"/>
        <end position="586"/>
    </location>
</feature>
<dbReference type="SUPFAM" id="SSF63411">
    <property type="entry name" value="LuxS/MPP-like metallohydrolase"/>
    <property type="match status" value="2"/>
</dbReference>
<sequence length="663" mass="71924">MEAGGTNVSIQTVVPYAFEPDTAANRLQYLPRTLALRMLNRRLSILAKAENAPFLSGIVGISEQFDLFRNAAIELNCRPDQWTAALAVAEQELRRALEHGFQPEELAEVVAEMTNNLEQAVRTAPTRRSNGLADFLTGSLIDDAVPTHPIADQRLYQPALATLTPEACTADLRATWAEAAGRKLFVSGNVQIPRAPQNIAAAYTASTRTVVAAPPKIAAAAFAYTDFGKPGKVDERTEVTDLGATLLAFKNGVRLNLKPTDFEAGRIRLNIRLGGGTLTAPADQPGLPLLANVAFTTGGLGRHSVDDLQRLLAGRTVGLSFGAQSDAFSFGATTNRADLLLQLQLFCAYVTDPGFRPESLRQVHKAAEQLYQRLPHTPEGPLQLEVAGLLAGGDPRFGLPAREVLLARSLDELKAWLAPQFARGPVEITLVGDFEPDAAIEAVARTFGALPKRDKKPAYTEARRLTPPAEPLAKAYTITSEIPKALVRLYWPATDARDVKLSRRLRLLNDVFADRLRVEIREKMAGTYSPNAAPDLSDTYPGYGWLIADATVAPADTRLIADAIKKVAADLHAGGVTEEELERARQPVLTALRESARTNGYWLGSVLAAAQEFPERLDWSRTRYSDNESITAAELSALAQQYYVPAKVSEFIVTPIAPAAPKL</sequence>
<dbReference type="EMBL" id="CP016094">
    <property type="protein sequence ID" value="AOS45217.1"/>
    <property type="molecule type" value="Genomic_DNA"/>
</dbReference>